<dbReference type="STRING" id="1121117.SAMN02745977_01372"/>
<evidence type="ECO:0000313" key="4">
    <source>
        <dbReference type="EMBL" id="SEN48947.1"/>
    </source>
</evidence>
<protein>
    <submittedName>
        <fullName evidence="4">Malonyl-CoA decarboxylase</fullName>
    </submittedName>
</protein>
<name>A0A1H8GZM6_9BURK</name>
<accession>A0A1H8GZM6</accession>
<feature type="region of interest" description="Disordered" evidence="1">
    <location>
        <begin position="34"/>
        <end position="62"/>
    </location>
</feature>
<dbReference type="Gene3D" id="1.20.140.90">
    <property type="entry name" value="Malonyl-CoA decarboxylase, oligemerization domain"/>
    <property type="match status" value="1"/>
</dbReference>
<feature type="domain" description="Malonyl-CoA decarboxylase N-terminal" evidence="3">
    <location>
        <begin position="121"/>
        <end position="208"/>
    </location>
</feature>
<dbReference type="AlphaFoldDB" id="A0A1H8GZM6"/>
<sequence>MSQTASLMGGTFSKQLARLLPPALASIGMTGLVNAPRQTGQKDPRIPTRNTHARLDTYLRQEPETLTPRSLKKLLTELQAVVDTKVSEVEGVRRAQPFVDWYQAADHDARADAWRLMTEQFSPDPKKVKLAKDQYEAALGTEDEAQAEIKLRKAFHSPRTRLLQRLGATPGGMRFLLDLRTELLQQLKTEPALLPLDAELENLFTGWFDIGFLELRTISWDSPASLIEKLIKYEAVHDIVSWDDAKNRLDHDRRCFAFFHPRLPNEPLIFVEVALTRAIADSMVPLLDVTASDADLKKANTAIFYSISNTQTGLRGVGFGDSLIKRVVEALQQELPQIKNFATLSPIPGFRKWLAKHAADVAAALPAKTRAQYRVDDTLDEDAWNTGWPDTLDPAQPRDNDALPQQMLRGAAAMYLGSLDDSGRPLDAVARFHLGNGARLEHIHWGADPSAKGSRQSYGLMVNYLYDLDKLDKHRAMLAEGKVAMSREVSKLKQFG</sequence>
<dbReference type="Gene3D" id="3.40.630.150">
    <property type="entry name" value="Malonyl-CoA decarboxylase, catalytic domain"/>
    <property type="match status" value="1"/>
</dbReference>
<dbReference type="Pfam" id="PF17408">
    <property type="entry name" value="MCD_N"/>
    <property type="match status" value="1"/>
</dbReference>
<organism evidence="4 5">
    <name type="scientific">Brachymonas denitrificans DSM 15123</name>
    <dbReference type="NCBI Taxonomy" id="1121117"/>
    <lineage>
        <taxon>Bacteria</taxon>
        <taxon>Pseudomonadati</taxon>
        <taxon>Pseudomonadota</taxon>
        <taxon>Betaproteobacteria</taxon>
        <taxon>Burkholderiales</taxon>
        <taxon>Comamonadaceae</taxon>
        <taxon>Brachymonas</taxon>
    </lineage>
</organism>
<dbReference type="EMBL" id="FOCW01000002">
    <property type="protein sequence ID" value="SEN48947.1"/>
    <property type="molecule type" value="Genomic_DNA"/>
</dbReference>
<dbReference type="InterPro" id="IPR038351">
    <property type="entry name" value="MCD_N_sf"/>
</dbReference>
<dbReference type="Proteomes" id="UP000199531">
    <property type="component" value="Unassembled WGS sequence"/>
</dbReference>
<dbReference type="InterPro" id="IPR042303">
    <property type="entry name" value="Malonyl_CoA_deC_C_sf"/>
</dbReference>
<dbReference type="PANTHER" id="PTHR28641">
    <property type="match status" value="1"/>
</dbReference>
<evidence type="ECO:0000259" key="2">
    <source>
        <dbReference type="Pfam" id="PF05292"/>
    </source>
</evidence>
<dbReference type="InterPro" id="IPR038917">
    <property type="entry name" value="Malonyl_CoA_deC"/>
</dbReference>
<dbReference type="PANTHER" id="PTHR28641:SF1">
    <property type="entry name" value="MALONYL-COA DECARBOXYLASE, MITOCHONDRIAL"/>
    <property type="match status" value="1"/>
</dbReference>
<feature type="domain" description="Malonyl-CoA decarboxylase C-terminal" evidence="2">
    <location>
        <begin position="211"/>
        <end position="467"/>
    </location>
</feature>
<proteinExistence type="predicted"/>
<dbReference type="GO" id="GO:0006633">
    <property type="term" value="P:fatty acid biosynthetic process"/>
    <property type="evidence" value="ECO:0007669"/>
    <property type="project" value="InterPro"/>
</dbReference>
<dbReference type="InterPro" id="IPR035372">
    <property type="entry name" value="MCD_N"/>
</dbReference>
<dbReference type="GO" id="GO:0050080">
    <property type="term" value="F:malonyl-CoA decarboxylase activity"/>
    <property type="evidence" value="ECO:0007669"/>
    <property type="project" value="InterPro"/>
</dbReference>
<dbReference type="Pfam" id="PF05292">
    <property type="entry name" value="MCD"/>
    <property type="match status" value="1"/>
</dbReference>
<keyword evidence="5" id="KW-1185">Reference proteome</keyword>
<evidence type="ECO:0000313" key="5">
    <source>
        <dbReference type="Proteomes" id="UP000199531"/>
    </source>
</evidence>
<reference evidence="4 5" key="1">
    <citation type="submission" date="2016-10" db="EMBL/GenBank/DDBJ databases">
        <authorList>
            <person name="de Groot N.N."/>
        </authorList>
    </citation>
    <scope>NUCLEOTIDE SEQUENCE [LARGE SCALE GENOMIC DNA]</scope>
    <source>
        <strain evidence="4 5">DSM 15123</strain>
    </source>
</reference>
<feature type="compositionally biased region" description="Basic and acidic residues" evidence="1">
    <location>
        <begin position="53"/>
        <end position="62"/>
    </location>
</feature>
<evidence type="ECO:0000256" key="1">
    <source>
        <dbReference type="SAM" id="MobiDB-lite"/>
    </source>
</evidence>
<evidence type="ECO:0000259" key="3">
    <source>
        <dbReference type="Pfam" id="PF17408"/>
    </source>
</evidence>
<dbReference type="InterPro" id="IPR007956">
    <property type="entry name" value="Malonyl_CoA_deC_C"/>
</dbReference>
<gene>
    <name evidence="4" type="ORF">SAMN02745977_01372</name>
</gene>